<dbReference type="EMBL" id="MFKE01000028">
    <property type="protein sequence ID" value="OGG34507.1"/>
    <property type="molecule type" value="Genomic_DNA"/>
</dbReference>
<reference evidence="1 2" key="1">
    <citation type="journal article" date="2016" name="Nat. Commun.">
        <title>Thousands of microbial genomes shed light on interconnected biogeochemical processes in an aquifer system.</title>
        <authorList>
            <person name="Anantharaman K."/>
            <person name="Brown C.T."/>
            <person name="Hug L.A."/>
            <person name="Sharon I."/>
            <person name="Castelle C.J."/>
            <person name="Probst A.J."/>
            <person name="Thomas B.C."/>
            <person name="Singh A."/>
            <person name="Wilkins M.J."/>
            <person name="Karaoz U."/>
            <person name="Brodie E.L."/>
            <person name="Williams K.H."/>
            <person name="Hubbard S.S."/>
            <person name="Banfield J.F."/>
        </authorList>
    </citation>
    <scope>NUCLEOTIDE SEQUENCE [LARGE SCALE GENOMIC DNA]</scope>
</reference>
<sequence>MGLLYHLLALTDKFVIMKPCPIGGDAMSSKRLEKGTNTNPSNTEQAKLFLNHLTSLSTQPDIRVSNILPDRRKSDLFITYLTAIRYMSEEELKSTVHGLWNMALQEKNETKNAGLERHISILEGLGTMLFEIDWNQGEAGRL</sequence>
<proteinExistence type="predicted"/>
<dbReference type="STRING" id="1798401.A2363_04905"/>
<accession>A0A1F6BDC1</accession>
<evidence type="ECO:0000313" key="2">
    <source>
        <dbReference type="Proteomes" id="UP000176186"/>
    </source>
</evidence>
<comment type="caution">
    <text evidence="1">The sequence shown here is derived from an EMBL/GenBank/DDBJ whole genome shotgun (WGS) entry which is preliminary data.</text>
</comment>
<dbReference type="AlphaFoldDB" id="A0A1F6BDC1"/>
<name>A0A1F6BDC1_9BACT</name>
<evidence type="ECO:0000313" key="1">
    <source>
        <dbReference type="EMBL" id="OGG34507.1"/>
    </source>
</evidence>
<organism evidence="1 2">
    <name type="scientific">Candidatus Gottesmanbacteria bacterium RIFOXYB1_FULL_47_11</name>
    <dbReference type="NCBI Taxonomy" id="1798401"/>
    <lineage>
        <taxon>Bacteria</taxon>
        <taxon>Candidatus Gottesmaniibacteriota</taxon>
    </lineage>
</organism>
<gene>
    <name evidence="1" type="ORF">A2363_04905</name>
</gene>
<protein>
    <submittedName>
        <fullName evidence="1">Uncharacterized protein</fullName>
    </submittedName>
</protein>
<dbReference type="Proteomes" id="UP000176186">
    <property type="component" value="Unassembled WGS sequence"/>
</dbReference>